<gene>
    <name evidence="2" type="ORF">J2S11_002934</name>
</gene>
<evidence type="ECO:0000313" key="3">
    <source>
        <dbReference type="Proteomes" id="UP001235840"/>
    </source>
</evidence>
<keyword evidence="3" id="KW-1185">Reference proteome</keyword>
<feature type="region of interest" description="Disordered" evidence="1">
    <location>
        <begin position="95"/>
        <end position="114"/>
    </location>
</feature>
<name>A0ABT9W175_9BACI</name>
<comment type="caution">
    <text evidence="2">The sequence shown here is derived from an EMBL/GenBank/DDBJ whole genome shotgun (WGS) entry which is preliminary data.</text>
</comment>
<organism evidence="2 3">
    <name type="scientific">Caldalkalibacillus horti</name>
    <dbReference type="NCBI Taxonomy" id="77523"/>
    <lineage>
        <taxon>Bacteria</taxon>
        <taxon>Bacillati</taxon>
        <taxon>Bacillota</taxon>
        <taxon>Bacilli</taxon>
        <taxon>Bacillales</taxon>
        <taxon>Bacillaceae</taxon>
        <taxon>Caldalkalibacillus</taxon>
    </lineage>
</organism>
<protein>
    <submittedName>
        <fullName evidence="2">Uncharacterized protein</fullName>
    </submittedName>
</protein>
<sequence>MLSFEQKIKLLESFPELQRKNVSLKRVNFHYDKSVHDKKIVAFHLHPNGNGFIYAGLLQGYETDEKGFINIRDFSEEELRDLVTKSIYSLSVQSEASSRTEDGQGEQSSHEQKWKDEEGHTLVLKFEDDLWYIYSGLSLEMVCTTREEAEHYLTDEGFSIL</sequence>
<accession>A0ABT9W175</accession>
<evidence type="ECO:0000313" key="2">
    <source>
        <dbReference type="EMBL" id="MDQ0167017.1"/>
    </source>
</evidence>
<dbReference type="Proteomes" id="UP001235840">
    <property type="component" value="Unassembled WGS sequence"/>
</dbReference>
<feature type="compositionally biased region" description="Basic and acidic residues" evidence="1">
    <location>
        <begin position="98"/>
        <end position="114"/>
    </location>
</feature>
<dbReference type="EMBL" id="JAUSTY010000012">
    <property type="protein sequence ID" value="MDQ0167017.1"/>
    <property type="molecule type" value="Genomic_DNA"/>
</dbReference>
<dbReference type="RefSeq" id="WP_307395692.1">
    <property type="nucleotide sequence ID" value="NZ_BAAADK010000030.1"/>
</dbReference>
<proteinExistence type="predicted"/>
<evidence type="ECO:0000256" key="1">
    <source>
        <dbReference type="SAM" id="MobiDB-lite"/>
    </source>
</evidence>
<reference evidence="2 3" key="1">
    <citation type="submission" date="2023-07" db="EMBL/GenBank/DDBJ databases">
        <title>Genomic Encyclopedia of Type Strains, Phase IV (KMG-IV): sequencing the most valuable type-strain genomes for metagenomic binning, comparative biology and taxonomic classification.</title>
        <authorList>
            <person name="Goeker M."/>
        </authorList>
    </citation>
    <scope>NUCLEOTIDE SEQUENCE [LARGE SCALE GENOMIC DNA]</scope>
    <source>
        <strain evidence="2 3">DSM 12751</strain>
    </source>
</reference>